<sequence length="51" mass="5924">MKIAGKYRHVLLELAQWTKVDQPFVWLVWTPYKSSASLFGKKITVYGSFGF</sequence>
<accession>A0A0R1HYU2</accession>
<keyword evidence="2" id="KW-1185">Reference proteome</keyword>
<gene>
    <name evidence="1" type="ORF">FC96_GL001817</name>
</gene>
<organism evidence="1 2">
    <name type="scientific">Secundilactobacillus kimchicus JCM 15530</name>
    <dbReference type="NCBI Taxonomy" id="1302272"/>
    <lineage>
        <taxon>Bacteria</taxon>
        <taxon>Bacillati</taxon>
        <taxon>Bacillota</taxon>
        <taxon>Bacilli</taxon>
        <taxon>Lactobacillales</taxon>
        <taxon>Lactobacillaceae</taxon>
        <taxon>Secundilactobacillus</taxon>
    </lineage>
</organism>
<dbReference type="RefSeq" id="WP_215660331.1">
    <property type="nucleotide sequence ID" value="NZ_BBFK01000006.1"/>
</dbReference>
<dbReference type="AlphaFoldDB" id="A0A0R1HYU2"/>
<name>A0A0R1HYU2_9LACO</name>
<reference evidence="1 2" key="1">
    <citation type="journal article" date="2015" name="Genome Announc.">
        <title>Expanding the biotechnology potential of lactobacilli through comparative genomics of 213 strains and associated genera.</title>
        <authorList>
            <person name="Sun Z."/>
            <person name="Harris H.M."/>
            <person name="McCann A."/>
            <person name="Guo C."/>
            <person name="Argimon S."/>
            <person name="Zhang W."/>
            <person name="Yang X."/>
            <person name="Jeffery I.B."/>
            <person name="Cooney J.C."/>
            <person name="Kagawa T.F."/>
            <person name="Liu W."/>
            <person name="Song Y."/>
            <person name="Salvetti E."/>
            <person name="Wrobel A."/>
            <person name="Rasinkangas P."/>
            <person name="Parkhill J."/>
            <person name="Rea M.C."/>
            <person name="O'Sullivan O."/>
            <person name="Ritari J."/>
            <person name="Douillard F.P."/>
            <person name="Paul Ross R."/>
            <person name="Yang R."/>
            <person name="Briner A.E."/>
            <person name="Felis G.E."/>
            <person name="de Vos W.M."/>
            <person name="Barrangou R."/>
            <person name="Klaenhammer T.R."/>
            <person name="Caufield P.W."/>
            <person name="Cui Y."/>
            <person name="Zhang H."/>
            <person name="O'Toole P.W."/>
        </authorList>
    </citation>
    <scope>NUCLEOTIDE SEQUENCE [LARGE SCALE GENOMIC DNA]</scope>
    <source>
        <strain evidence="1 2">JCM 15530</strain>
    </source>
</reference>
<evidence type="ECO:0000313" key="1">
    <source>
        <dbReference type="EMBL" id="KRK48087.1"/>
    </source>
</evidence>
<protein>
    <submittedName>
        <fullName evidence="1">Uncharacterized protein</fullName>
    </submittedName>
</protein>
<dbReference type="PATRIC" id="fig|1302272.5.peg.1842"/>
<dbReference type="Proteomes" id="UP000050911">
    <property type="component" value="Unassembled WGS sequence"/>
</dbReference>
<dbReference type="EMBL" id="AZCX01000004">
    <property type="protein sequence ID" value="KRK48087.1"/>
    <property type="molecule type" value="Genomic_DNA"/>
</dbReference>
<proteinExistence type="predicted"/>
<evidence type="ECO:0000313" key="2">
    <source>
        <dbReference type="Proteomes" id="UP000050911"/>
    </source>
</evidence>
<comment type="caution">
    <text evidence="1">The sequence shown here is derived from an EMBL/GenBank/DDBJ whole genome shotgun (WGS) entry which is preliminary data.</text>
</comment>